<comment type="caution">
    <text evidence="2">The sequence shown here is derived from an EMBL/GenBank/DDBJ whole genome shotgun (WGS) entry which is preliminary data.</text>
</comment>
<organism evidence="2 3">
    <name type="scientific">Trachymyrmex septentrionalis</name>
    <dbReference type="NCBI Taxonomy" id="34720"/>
    <lineage>
        <taxon>Eukaryota</taxon>
        <taxon>Metazoa</taxon>
        <taxon>Ecdysozoa</taxon>
        <taxon>Arthropoda</taxon>
        <taxon>Hexapoda</taxon>
        <taxon>Insecta</taxon>
        <taxon>Pterygota</taxon>
        <taxon>Neoptera</taxon>
        <taxon>Endopterygota</taxon>
        <taxon>Hymenoptera</taxon>
        <taxon>Apocrita</taxon>
        <taxon>Aculeata</taxon>
        <taxon>Formicoidea</taxon>
        <taxon>Formicidae</taxon>
        <taxon>Myrmicinae</taxon>
        <taxon>Trachymyrmex</taxon>
    </lineage>
</organism>
<evidence type="ECO:0000313" key="3">
    <source>
        <dbReference type="Proteomes" id="UP000078541"/>
    </source>
</evidence>
<gene>
    <name evidence="2" type="ORF">ALC56_00074</name>
</gene>
<reference evidence="2 3" key="1">
    <citation type="submission" date="2016-03" db="EMBL/GenBank/DDBJ databases">
        <title>Trachymyrmex septentrionalis WGS genome.</title>
        <authorList>
            <person name="Nygaard S."/>
            <person name="Hu H."/>
            <person name="Boomsma J."/>
            <person name="Zhang G."/>
        </authorList>
    </citation>
    <scope>NUCLEOTIDE SEQUENCE [LARGE SCALE GENOMIC DNA]</scope>
    <source>
        <strain evidence="2">Tsep2-gDNA-1</strain>
        <tissue evidence="2">Whole body</tissue>
    </source>
</reference>
<feature type="region of interest" description="Disordered" evidence="1">
    <location>
        <begin position="1"/>
        <end position="37"/>
    </location>
</feature>
<accession>A0A151K3P8</accession>
<protein>
    <submittedName>
        <fullName evidence="2">Uncharacterized protein</fullName>
    </submittedName>
</protein>
<dbReference type="Proteomes" id="UP000078541">
    <property type="component" value="Unassembled WGS sequence"/>
</dbReference>
<feature type="non-terminal residue" evidence="2">
    <location>
        <position position="1"/>
    </location>
</feature>
<sequence>RIMREELPPAPQTEDGVGDWPPDTDPDKRELWTEVVQ</sequence>
<evidence type="ECO:0000313" key="2">
    <source>
        <dbReference type="EMBL" id="KYN50697.1"/>
    </source>
</evidence>
<proteinExistence type="predicted"/>
<name>A0A151K3P8_9HYME</name>
<evidence type="ECO:0000256" key="1">
    <source>
        <dbReference type="SAM" id="MobiDB-lite"/>
    </source>
</evidence>
<dbReference type="AlphaFoldDB" id="A0A151K3P8"/>
<keyword evidence="3" id="KW-1185">Reference proteome</keyword>
<feature type="compositionally biased region" description="Basic and acidic residues" evidence="1">
    <location>
        <begin position="25"/>
        <end position="37"/>
    </location>
</feature>
<dbReference type="EMBL" id="LKEZ01003682">
    <property type="protein sequence ID" value="KYN50697.1"/>
    <property type="molecule type" value="Genomic_DNA"/>
</dbReference>